<evidence type="ECO:0000313" key="4">
    <source>
        <dbReference type="Proteomes" id="UP000612899"/>
    </source>
</evidence>
<gene>
    <name evidence="3" type="ORF">Rhe02_81470</name>
</gene>
<proteinExistence type="predicted"/>
<keyword evidence="2" id="KW-0812">Transmembrane</keyword>
<reference evidence="3" key="1">
    <citation type="submission" date="2021-01" db="EMBL/GenBank/DDBJ databases">
        <title>Whole genome shotgun sequence of Rhizocola hellebori NBRC 109834.</title>
        <authorList>
            <person name="Komaki H."/>
            <person name="Tamura T."/>
        </authorList>
    </citation>
    <scope>NUCLEOTIDE SEQUENCE</scope>
    <source>
        <strain evidence="3">NBRC 109834</strain>
    </source>
</reference>
<keyword evidence="2" id="KW-0472">Membrane</keyword>
<name>A0A8J3QFU5_9ACTN</name>
<dbReference type="Proteomes" id="UP000612899">
    <property type="component" value="Unassembled WGS sequence"/>
</dbReference>
<evidence type="ECO:0000256" key="1">
    <source>
        <dbReference type="SAM" id="MobiDB-lite"/>
    </source>
</evidence>
<comment type="caution">
    <text evidence="3">The sequence shown here is derived from an EMBL/GenBank/DDBJ whole genome shotgun (WGS) entry which is preliminary data.</text>
</comment>
<evidence type="ECO:0000313" key="3">
    <source>
        <dbReference type="EMBL" id="GIH10080.1"/>
    </source>
</evidence>
<accession>A0A8J3QFU5</accession>
<feature type="transmembrane region" description="Helical" evidence="2">
    <location>
        <begin position="20"/>
        <end position="41"/>
    </location>
</feature>
<sequence length="310" mass="33411">MPRLESDHTTADPKTPRRAWLLGLATFAVVLMVPTAAAVVFRNAAAIHAYAKPAEPEPDNRTRQPQPQPLPRRDAPDPVLAALAQQAVTGPAPRVTASSVFCELELWTRHGPAMSRRRTVSWRDVDGSGYLRTLDLPDIPAAEFTSMMVGANIWTASTSTRQGFAAGQTPHHGHWPPVLAAEPDMMLRQLEAIRPGIDTPAHLLRAIAAAHTHYLITRETRAAELMLLATTAGISVREAGIPTYAASGTTTPGVIITADDPRGSITLHLHAGTGYLAAAVEHSYLRGGGSRRIDSYLMFMGTQQHIPAGW</sequence>
<keyword evidence="2" id="KW-1133">Transmembrane helix</keyword>
<evidence type="ECO:0000256" key="2">
    <source>
        <dbReference type="SAM" id="Phobius"/>
    </source>
</evidence>
<feature type="region of interest" description="Disordered" evidence="1">
    <location>
        <begin position="52"/>
        <end position="75"/>
    </location>
</feature>
<organism evidence="3 4">
    <name type="scientific">Rhizocola hellebori</name>
    <dbReference type="NCBI Taxonomy" id="1392758"/>
    <lineage>
        <taxon>Bacteria</taxon>
        <taxon>Bacillati</taxon>
        <taxon>Actinomycetota</taxon>
        <taxon>Actinomycetes</taxon>
        <taxon>Micromonosporales</taxon>
        <taxon>Micromonosporaceae</taxon>
        <taxon>Rhizocola</taxon>
    </lineage>
</organism>
<protein>
    <submittedName>
        <fullName evidence="3">Uncharacterized protein</fullName>
    </submittedName>
</protein>
<dbReference type="AlphaFoldDB" id="A0A8J3QFU5"/>
<keyword evidence="4" id="KW-1185">Reference proteome</keyword>
<dbReference type="EMBL" id="BONY01000083">
    <property type="protein sequence ID" value="GIH10080.1"/>
    <property type="molecule type" value="Genomic_DNA"/>
</dbReference>